<dbReference type="SUPFAM" id="SSF48726">
    <property type="entry name" value="Immunoglobulin"/>
    <property type="match status" value="1"/>
</dbReference>
<feature type="chain" id="PRO_5039901915" evidence="3">
    <location>
        <begin position="20"/>
        <end position="564"/>
    </location>
</feature>
<feature type="signal peptide" evidence="3">
    <location>
        <begin position="1"/>
        <end position="19"/>
    </location>
</feature>
<dbReference type="AlphaFoldDB" id="A0A9F5ITU9"/>
<dbReference type="InterPro" id="IPR003599">
    <property type="entry name" value="Ig_sub"/>
</dbReference>
<feature type="region of interest" description="Disordered" evidence="1">
    <location>
        <begin position="505"/>
        <end position="531"/>
    </location>
</feature>
<protein>
    <submittedName>
        <fullName evidence="6">B-lymphocyte antigen CD19</fullName>
    </submittedName>
</protein>
<sequence length="564" mass="64017">MAPVLCYLLLLGLTCWTAATETSKETLQVVQVAESQKVFFSCMLDHALASSDLDLLWLGPRGKELLYVNVRHHHPEASLNTLWGLSICRTFLQNTTWFTCKWNGMSGKPHVLPNRTSGDDSDNNQVEMEEYEKKGYEDDGGNFSGHQENLTNSAMDPEYFPCDAPVQGNWTQGTLLWIQHDSPDQNMVLINMTIRRSVHCSVDVNDSFVSLILPSVTFEDAGNYSCQWKNQTCHFQLEVIAKTVVFHWMIWSVALGYIFVCLSSLACFLWLRQVIRAHRQQMKLMSPARRRYFYAKRNKRYTSSRTVVSPANDDVTEQVDAFSYENVLPSMRAQRGQRLLQKGKILPNTLKMEDEEYECPDSETELKSDDDNYENTQEEVKQGDVVLNDMLIYENNKDEVKSDFYSGKSADSWYSNKTQQVLENMTQDQDPIAEDNENYINLEEECPMNSGTARLIAGLRLQLALDPPIDRQDGGSEPSTGSQSYEEMNGSLCPTASKLFHLHTNTSNEDDADSYENMESPTSLNSRREGTLDPHGEGILFGSRWQHIPVPFGADLRGGLLCSD</sequence>
<evidence type="ECO:0000256" key="2">
    <source>
        <dbReference type="SAM" id="Phobius"/>
    </source>
</evidence>
<feature type="compositionally biased region" description="Polar residues" evidence="1">
    <location>
        <begin position="477"/>
        <end position="486"/>
    </location>
</feature>
<dbReference type="KEGG" id="pbi:107326309"/>
<evidence type="ECO:0000313" key="6">
    <source>
        <dbReference type="RefSeq" id="XP_025027840.1"/>
    </source>
</evidence>
<evidence type="ECO:0000256" key="1">
    <source>
        <dbReference type="SAM" id="MobiDB-lite"/>
    </source>
</evidence>
<name>A0A9F5ITU9_PYTBI</name>
<feature type="region of interest" description="Disordered" evidence="1">
    <location>
        <begin position="467"/>
        <end position="490"/>
    </location>
</feature>
<dbReference type="GO" id="GO:0009897">
    <property type="term" value="C:external side of plasma membrane"/>
    <property type="evidence" value="ECO:0007669"/>
    <property type="project" value="TreeGrafter"/>
</dbReference>
<evidence type="ECO:0000259" key="4">
    <source>
        <dbReference type="PROSITE" id="PS50835"/>
    </source>
</evidence>
<organism evidence="5 6">
    <name type="scientific">Python bivittatus</name>
    <name type="common">Burmese python</name>
    <name type="synonym">Python molurus bivittatus</name>
    <dbReference type="NCBI Taxonomy" id="176946"/>
    <lineage>
        <taxon>Eukaryota</taxon>
        <taxon>Metazoa</taxon>
        <taxon>Chordata</taxon>
        <taxon>Craniata</taxon>
        <taxon>Vertebrata</taxon>
        <taxon>Euteleostomi</taxon>
        <taxon>Lepidosauria</taxon>
        <taxon>Squamata</taxon>
        <taxon>Bifurcata</taxon>
        <taxon>Unidentata</taxon>
        <taxon>Episquamata</taxon>
        <taxon>Toxicofera</taxon>
        <taxon>Serpentes</taxon>
        <taxon>Henophidia</taxon>
        <taxon>Pythonidae</taxon>
        <taxon>Python</taxon>
    </lineage>
</organism>
<feature type="transmembrane region" description="Helical" evidence="2">
    <location>
        <begin position="248"/>
        <end position="271"/>
    </location>
</feature>
<keyword evidence="2" id="KW-0812">Transmembrane</keyword>
<dbReference type="OrthoDB" id="9449216at2759"/>
<dbReference type="Proteomes" id="UP000695026">
    <property type="component" value="Unplaced"/>
</dbReference>
<dbReference type="Gene3D" id="2.60.40.10">
    <property type="entry name" value="Immunoglobulins"/>
    <property type="match status" value="1"/>
</dbReference>
<dbReference type="InterPro" id="IPR036179">
    <property type="entry name" value="Ig-like_dom_sf"/>
</dbReference>
<keyword evidence="3" id="KW-0732">Signal</keyword>
<dbReference type="GO" id="GO:0050864">
    <property type="term" value="P:regulation of B cell activation"/>
    <property type="evidence" value="ECO:0007669"/>
    <property type="project" value="InterPro"/>
</dbReference>
<evidence type="ECO:0000313" key="5">
    <source>
        <dbReference type="Proteomes" id="UP000695026"/>
    </source>
</evidence>
<proteinExistence type="predicted"/>
<dbReference type="GeneID" id="107326309"/>
<keyword evidence="2" id="KW-0472">Membrane</keyword>
<dbReference type="RefSeq" id="XP_025027840.1">
    <property type="nucleotide sequence ID" value="XM_025172072.1"/>
</dbReference>
<dbReference type="InterPro" id="IPR013783">
    <property type="entry name" value="Ig-like_fold"/>
</dbReference>
<dbReference type="PROSITE" id="PS50835">
    <property type="entry name" value="IG_LIKE"/>
    <property type="match status" value="1"/>
</dbReference>
<dbReference type="CTD" id="930"/>
<keyword evidence="2" id="KW-1133">Transmembrane helix</keyword>
<keyword evidence="5" id="KW-1185">Reference proteome</keyword>
<dbReference type="GO" id="GO:0002322">
    <property type="term" value="P:B cell proliferation involved in immune response"/>
    <property type="evidence" value="ECO:0007669"/>
    <property type="project" value="InterPro"/>
</dbReference>
<dbReference type="InterPro" id="IPR007110">
    <property type="entry name" value="Ig-like_dom"/>
</dbReference>
<dbReference type="GO" id="GO:0050853">
    <property type="term" value="P:B cell receptor signaling pathway"/>
    <property type="evidence" value="ECO:0007669"/>
    <property type="project" value="TreeGrafter"/>
</dbReference>
<gene>
    <name evidence="6" type="primary">CD19</name>
</gene>
<evidence type="ECO:0000256" key="3">
    <source>
        <dbReference type="SAM" id="SignalP"/>
    </source>
</evidence>
<dbReference type="PANTHER" id="PTHR16674">
    <property type="entry name" value="B-LYMPHOCYTE ANTIGEN CD19"/>
    <property type="match status" value="1"/>
</dbReference>
<accession>A0A9F5ITU9</accession>
<dbReference type="OMA" id="AMDPEYF"/>
<feature type="domain" description="Ig-like" evidence="4">
    <location>
        <begin position="160"/>
        <end position="227"/>
    </location>
</feature>
<dbReference type="SMART" id="SM00409">
    <property type="entry name" value="IG"/>
    <property type="match status" value="1"/>
</dbReference>
<dbReference type="InterPro" id="IPR042341">
    <property type="entry name" value="CD19"/>
</dbReference>
<dbReference type="PANTHER" id="PTHR16674:SF2">
    <property type="entry name" value="B-LYMPHOCYTE ANTIGEN CD19"/>
    <property type="match status" value="1"/>
</dbReference>
<reference evidence="6" key="1">
    <citation type="submission" date="2025-08" db="UniProtKB">
        <authorList>
            <consortium name="RefSeq"/>
        </authorList>
    </citation>
    <scope>IDENTIFICATION</scope>
    <source>
        <tissue evidence="6">Liver</tissue>
    </source>
</reference>